<gene>
    <name evidence="3" type="ORF">OWO01_01255</name>
</gene>
<reference evidence="3" key="1">
    <citation type="submission" date="2022-11" db="EMBL/GenBank/DDBJ databases">
        <title>WGS of Natronobacillus azotifigens 24KS-1, an anaerobic diazotrophic haloalkaliphile from soda-rich habitats.</title>
        <authorList>
            <person name="Sorokin D.Y."/>
            <person name="Merkel A.Y."/>
        </authorList>
    </citation>
    <scope>NUCLEOTIDE SEQUENCE</scope>
    <source>
        <strain evidence="3">24KS-1</strain>
    </source>
</reference>
<organism evidence="3 4">
    <name type="scientific">Natronobacillus azotifigens</name>
    <dbReference type="NCBI Taxonomy" id="472978"/>
    <lineage>
        <taxon>Bacteria</taxon>
        <taxon>Bacillati</taxon>
        <taxon>Bacillota</taxon>
        <taxon>Bacilli</taxon>
        <taxon>Bacillales</taxon>
        <taxon>Bacillaceae</taxon>
        <taxon>Natronobacillus</taxon>
    </lineage>
</organism>
<keyword evidence="3" id="KW-0645">Protease</keyword>
<feature type="domain" description="CAAX prenyl protease 2/Lysostaphin resistance protein A-like" evidence="2">
    <location>
        <begin position="102"/>
        <end position="180"/>
    </location>
</feature>
<comment type="caution">
    <text evidence="3">The sequence shown here is derived from an EMBL/GenBank/DDBJ whole genome shotgun (WGS) entry which is preliminary data.</text>
</comment>
<sequence>MIDKQQVWIEQMTSKQIRLHVYATQGLLLLLSILLLLLFSSPTEHFIDLFDWSSGEILYLGVVPSFSLVVLEIVLYRVIPSSHWDDGGVNQIVFRDISMRELIGLTLMIAFCEELLFRGVLQPLIGYIGASLLFACIHFRYVKKPFLLMIIIMLSFGLGFMFEHTGNLLVSITAHFVINFCLGSYIRYTDGGINHD</sequence>
<keyword evidence="3" id="KW-0378">Hydrolase</keyword>
<dbReference type="EMBL" id="JAPRAT010000002">
    <property type="protein sequence ID" value="MCZ0701837.1"/>
    <property type="molecule type" value="Genomic_DNA"/>
</dbReference>
<feature type="transmembrane region" description="Helical" evidence="1">
    <location>
        <begin position="123"/>
        <end position="139"/>
    </location>
</feature>
<dbReference type="GO" id="GO:0008237">
    <property type="term" value="F:metallopeptidase activity"/>
    <property type="evidence" value="ECO:0007669"/>
    <property type="project" value="UniProtKB-KW"/>
</dbReference>
<keyword evidence="3" id="KW-0482">Metalloprotease</keyword>
<dbReference type="GO" id="GO:0004175">
    <property type="term" value="F:endopeptidase activity"/>
    <property type="evidence" value="ECO:0007669"/>
    <property type="project" value="UniProtKB-ARBA"/>
</dbReference>
<feature type="transmembrane region" description="Helical" evidence="1">
    <location>
        <begin position="59"/>
        <end position="79"/>
    </location>
</feature>
<evidence type="ECO:0000256" key="1">
    <source>
        <dbReference type="SAM" id="Phobius"/>
    </source>
</evidence>
<feature type="transmembrane region" description="Helical" evidence="1">
    <location>
        <begin position="21"/>
        <end position="39"/>
    </location>
</feature>
<dbReference type="RefSeq" id="WP_268778606.1">
    <property type="nucleotide sequence ID" value="NZ_JAPRAT010000002.1"/>
</dbReference>
<keyword evidence="1" id="KW-0472">Membrane</keyword>
<evidence type="ECO:0000313" key="4">
    <source>
        <dbReference type="Proteomes" id="UP001084197"/>
    </source>
</evidence>
<evidence type="ECO:0000313" key="3">
    <source>
        <dbReference type="EMBL" id="MCZ0701837.1"/>
    </source>
</evidence>
<dbReference type="Pfam" id="PF02517">
    <property type="entry name" value="Rce1-like"/>
    <property type="match status" value="1"/>
</dbReference>
<dbReference type="Proteomes" id="UP001084197">
    <property type="component" value="Unassembled WGS sequence"/>
</dbReference>
<evidence type="ECO:0000259" key="2">
    <source>
        <dbReference type="Pfam" id="PF02517"/>
    </source>
</evidence>
<dbReference type="GO" id="GO:0080120">
    <property type="term" value="P:CAAX-box protein maturation"/>
    <property type="evidence" value="ECO:0007669"/>
    <property type="project" value="UniProtKB-ARBA"/>
</dbReference>
<proteinExistence type="predicted"/>
<keyword evidence="1" id="KW-0812">Transmembrane</keyword>
<accession>A0A9J6R884</accession>
<keyword evidence="1" id="KW-1133">Transmembrane helix</keyword>
<protein>
    <submittedName>
        <fullName evidence="3">CPBP family intramembrane metalloprotease</fullName>
    </submittedName>
</protein>
<dbReference type="AlphaFoldDB" id="A0A9J6R884"/>
<name>A0A9J6R884_9BACI</name>
<dbReference type="InterPro" id="IPR003675">
    <property type="entry name" value="Rce1/LyrA-like_dom"/>
</dbReference>
<feature type="transmembrane region" description="Helical" evidence="1">
    <location>
        <begin position="168"/>
        <end position="188"/>
    </location>
</feature>
<keyword evidence="4" id="KW-1185">Reference proteome</keyword>
<feature type="transmembrane region" description="Helical" evidence="1">
    <location>
        <begin position="146"/>
        <end position="162"/>
    </location>
</feature>